<sequence>MTMIPRPSSRTCAQSGIQSGIARDIVRQTLRKTFLASLYVRTPDFASSRNLVGNAKIKMRVTMQPEARREGDVVLSGKNV</sequence>
<name>A0A6S6PIG9_ACEAC</name>
<dbReference type="AlphaFoldDB" id="A0A6S6PIG9"/>
<evidence type="ECO:0000313" key="2">
    <source>
        <dbReference type="Proteomes" id="UP000515220"/>
    </source>
</evidence>
<dbReference type="Proteomes" id="UP000515220">
    <property type="component" value="Chromosome"/>
</dbReference>
<evidence type="ECO:0000313" key="1">
    <source>
        <dbReference type="EMBL" id="BCI66421.1"/>
    </source>
</evidence>
<protein>
    <submittedName>
        <fullName evidence="1">Uncharacterized protein</fullName>
    </submittedName>
</protein>
<gene>
    <name evidence="1" type="ORF">AAJCM20276_10450</name>
</gene>
<proteinExistence type="predicted"/>
<reference evidence="1 2" key="1">
    <citation type="submission" date="2020-07" db="EMBL/GenBank/DDBJ databases">
        <title>Complete Genome Sequence of an acetic acid bacterium, Acetobacter aceti JCM20276.</title>
        <authorList>
            <person name="Hirose Y."/>
            <person name="Mihara H."/>
        </authorList>
    </citation>
    <scope>NUCLEOTIDE SEQUENCE [LARGE SCALE GENOMIC DNA]</scope>
    <source>
        <strain evidence="1 2">JCM20276</strain>
    </source>
</reference>
<organism evidence="1 2">
    <name type="scientific">Acetobacter aceti</name>
    <dbReference type="NCBI Taxonomy" id="435"/>
    <lineage>
        <taxon>Bacteria</taxon>
        <taxon>Pseudomonadati</taxon>
        <taxon>Pseudomonadota</taxon>
        <taxon>Alphaproteobacteria</taxon>
        <taxon>Acetobacterales</taxon>
        <taxon>Acetobacteraceae</taxon>
        <taxon>Acetobacter</taxon>
        <taxon>Acetobacter subgen. Acetobacter</taxon>
    </lineage>
</organism>
<dbReference type="EMBL" id="AP023326">
    <property type="protein sequence ID" value="BCI66421.1"/>
    <property type="molecule type" value="Genomic_DNA"/>
</dbReference>
<accession>A0A6S6PIG9</accession>